<evidence type="ECO:0000256" key="6">
    <source>
        <dbReference type="ARBA" id="ARBA00022840"/>
    </source>
</evidence>
<keyword evidence="4 8" id="KW-0547">Nucleotide-binding</keyword>
<evidence type="ECO:0000256" key="2">
    <source>
        <dbReference type="ARBA" id="ARBA00022527"/>
    </source>
</evidence>
<dbReference type="InterPro" id="IPR050494">
    <property type="entry name" value="Ser_Thr_dual-spec_kinase"/>
</dbReference>
<evidence type="ECO:0000256" key="1">
    <source>
        <dbReference type="ARBA" id="ARBA00012513"/>
    </source>
</evidence>
<dbReference type="PROSITE" id="PS50011">
    <property type="entry name" value="PROTEIN_KINASE_DOM"/>
    <property type="match status" value="1"/>
</dbReference>
<dbReference type="PROSITE" id="PS00107">
    <property type="entry name" value="PROTEIN_KINASE_ATP"/>
    <property type="match status" value="1"/>
</dbReference>
<gene>
    <name evidence="12" type="ORF">GNLVRS02_ARAD1D17402g</name>
</gene>
<dbReference type="InterPro" id="IPR000719">
    <property type="entry name" value="Prot_kinase_dom"/>
</dbReference>
<keyword evidence="6 8" id="KW-0067">ATP-binding</keyword>
<reference evidence="12" key="2">
    <citation type="submission" date="2014-06" db="EMBL/GenBank/DDBJ databases">
        <title>The complete genome of Blastobotrys (Arxula) adeninivorans LS3 - a yeast of biotechnological interest.</title>
        <authorList>
            <person name="Kunze G."/>
            <person name="Gaillardin C."/>
            <person name="Czernicka M."/>
            <person name="Durrens P."/>
            <person name="Martin T."/>
            <person name="Boer E."/>
            <person name="Gabaldon T."/>
            <person name="Cruz J."/>
            <person name="Talla E."/>
            <person name="Marck C."/>
            <person name="Goffeau A."/>
            <person name="Barbe V."/>
            <person name="Baret P."/>
            <person name="Baronian K."/>
            <person name="Beier S."/>
            <person name="Bleykasten C."/>
            <person name="Bode R."/>
            <person name="Casaregola S."/>
            <person name="Despons L."/>
            <person name="Fairhead C."/>
            <person name="Giersberg M."/>
            <person name="Gierski P."/>
            <person name="Hahnel U."/>
            <person name="Hartmann A."/>
            <person name="Jankowska D."/>
            <person name="Jubin C."/>
            <person name="Jung P."/>
            <person name="Lafontaine I."/>
            <person name="Leh-Louis V."/>
            <person name="Lemaire M."/>
            <person name="Marcet-Houben M."/>
            <person name="Mascher M."/>
            <person name="Morel G."/>
            <person name="Richard G.-F."/>
            <person name="Riechen J."/>
            <person name="Sacerdot C."/>
            <person name="Sarkar A."/>
            <person name="Savel G."/>
            <person name="Schacherer J."/>
            <person name="Sherman D."/>
            <person name="Straub M.-L."/>
            <person name="Stein N."/>
            <person name="Thierry A."/>
            <person name="Trautwein-Schult A."/>
            <person name="Westhof E."/>
            <person name="Worch S."/>
            <person name="Dujon B."/>
            <person name="Souciet J.-L."/>
            <person name="Wincker P."/>
            <person name="Scholz U."/>
            <person name="Neuveglise N."/>
        </authorList>
    </citation>
    <scope>NUCLEOTIDE SEQUENCE</scope>
    <source>
        <strain evidence="12">LS3</strain>
    </source>
</reference>
<feature type="binding site" evidence="8">
    <location>
        <position position="168"/>
    </location>
    <ligand>
        <name>ATP</name>
        <dbReference type="ChEBI" id="CHEBI:30616"/>
    </ligand>
</feature>
<accession>A0A060TFV0</accession>
<keyword evidence="2 9" id="KW-0723">Serine/threonine-protein kinase</keyword>
<reference evidence="12" key="1">
    <citation type="submission" date="2014-02" db="EMBL/GenBank/DDBJ databases">
        <authorList>
            <person name="Genoscope - CEA"/>
        </authorList>
    </citation>
    <scope>NUCLEOTIDE SEQUENCE</scope>
    <source>
        <strain evidence="12">LS3</strain>
    </source>
</reference>
<dbReference type="PROSITE" id="PS00108">
    <property type="entry name" value="PROTEIN_KINASE_ST"/>
    <property type="match status" value="1"/>
</dbReference>
<evidence type="ECO:0000256" key="10">
    <source>
        <dbReference type="SAM" id="MobiDB-lite"/>
    </source>
</evidence>
<dbReference type="PANTHER" id="PTHR24058:SF103">
    <property type="entry name" value="SERINE_THREONINE-PROTEIN KINASE PRP4 HOMOLOG"/>
    <property type="match status" value="1"/>
</dbReference>
<protein>
    <recommendedName>
        <fullName evidence="1">non-specific serine/threonine protein kinase</fullName>
        <ecNumber evidence="1">2.7.11.1</ecNumber>
    </recommendedName>
</protein>
<dbReference type="GO" id="GO:0005524">
    <property type="term" value="F:ATP binding"/>
    <property type="evidence" value="ECO:0007669"/>
    <property type="project" value="UniProtKB-UniRule"/>
</dbReference>
<evidence type="ECO:0000256" key="9">
    <source>
        <dbReference type="RuleBase" id="RU000304"/>
    </source>
</evidence>
<dbReference type="SUPFAM" id="SSF56112">
    <property type="entry name" value="Protein kinase-like (PK-like)"/>
    <property type="match status" value="1"/>
</dbReference>
<evidence type="ECO:0000256" key="8">
    <source>
        <dbReference type="PROSITE-ProRule" id="PRU10141"/>
    </source>
</evidence>
<dbReference type="EC" id="2.7.11.1" evidence="1"/>
<feature type="region of interest" description="Disordered" evidence="10">
    <location>
        <begin position="24"/>
        <end position="101"/>
    </location>
</feature>
<dbReference type="InterPro" id="IPR008271">
    <property type="entry name" value="Ser/Thr_kinase_AS"/>
</dbReference>
<dbReference type="InterPro" id="IPR017441">
    <property type="entry name" value="Protein_kinase_ATP_BS"/>
</dbReference>
<dbReference type="GO" id="GO:0004674">
    <property type="term" value="F:protein serine/threonine kinase activity"/>
    <property type="evidence" value="ECO:0007669"/>
    <property type="project" value="UniProtKB-KW"/>
</dbReference>
<organism evidence="12">
    <name type="scientific">Blastobotrys adeninivorans</name>
    <name type="common">Yeast</name>
    <name type="synonym">Arxula adeninivorans</name>
    <dbReference type="NCBI Taxonomy" id="409370"/>
    <lineage>
        <taxon>Eukaryota</taxon>
        <taxon>Fungi</taxon>
        <taxon>Dikarya</taxon>
        <taxon>Ascomycota</taxon>
        <taxon>Saccharomycotina</taxon>
        <taxon>Dipodascomycetes</taxon>
        <taxon>Dipodascales</taxon>
        <taxon>Trichomonascaceae</taxon>
        <taxon>Blastobotrys</taxon>
    </lineage>
</organism>
<proteinExistence type="inferred from homology"/>
<dbReference type="PANTHER" id="PTHR24058">
    <property type="entry name" value="DUAL SPECIFICITY PROTEIN KINASE"/>
    <property type="match status" value="1"/>
</dbReference>
<comment type="similarity">
    <text evidence="7">Belongs to the protein kinase superfamily. CMGC Ser/Thr protein kinase family.</text>
</comment>
<dbReference type="AlphaFoldDB" id="A0A060TFV0"/>
<evidence type="ECO:0000313" key="12">
    <source>
        <dbReference type="EMBL" id="CDP37697.1"/>
    </source>
</evidence>
<evidence type="ECO:0000256" key="7">
    <source>
        <dbReference type="ARBA" id="ARBA00023596"/>
    </source>
</evidence>
<feature type="compositionally biased region" description="Basic and acidic residues" evidence="10">
    <location>
        <begin position="68"/>
        <end position="77"/>
    </location>
</feature>
<dbReference type="Gene3D" id="3.30.200.20">
    <property type="entry name" value="Phosphorylase Kinase, domain 1"/>
    <property type="match status" value="1"/>
</dbReference>
<sequence length="457" mass="51551">MSSTPEVSEDAIIELRRQKRRKLMEHLASKQDGIGDGFSENKLPDPDSFELERPSRPASVPATEYNELSDKDRFHSEEESDDMFASSSSSGSDHSPPVKLRKQSLVGTGKKLDQNLLDSWDDVDGYYRIISGELLDGRYLVTETLGKGMFAAVVRATDKQKNIPVAIKIIRNNETMRRAGYKEIRILEKLNEEGSSAIVKLLSHFEHKNHLCLVFESLHSNLRDVLKKYGRNVGISLEAVRAYCRQAMRGLAALKKCGIVHADLKPDNILVDNSRSVVKIADLGSASEYDDVKAAGSAPYLVSRFYRAPELILGLSHDYAVDMWSLGCSLFEMYTGRILFPGISNNNMLRHMMKAKGKFPHKMLRKSEFRAHHFNEQLDFQGLDVDKATGRQVFKVMKAVGPVEEMTIKARVFTDEADIKGSRLVLLQFIDLLEKMTTLNPDKRITPEEALEHPFCN</sequence>
<dbReference type="InterPro" id="IPR011009">
    <property type="entry name" value="Kinase-like_dom_sf"/>
</dbReference>
<dbReference type="EMBL" id="HG937694">
    <property type="protein sequence ID" value="CDP37697.1"/>
    <property type="molecule type" value="Genomic_DNA"/>
</dbReference>
<keyword evidence="3" id="KW-0808">Transferase</keyword>
<evidence type="ECO:0000256" key="3">
    <source>
        <dbReference type="ARBA" id="ARBA00022679"/>
    </source>
</evidence>
<dbReference type="Pfam" id="PF00069">
    <property type="entry name" value="Pkinase"/>
    <property type="match status" value="1"/>
</dbReference>
<keyword evidence="5" id="KW-0418">Kinase</keyword>
<dbReference type="SMART" id="SM00220">
    <property type="entry name" value="S_TKc"/>
    <property type="match status" value="1"/>
</dbReference>
<dbReference type="FunFam" id="1.10.510.10:FF:000078">
    <property type="entry name" value="Serine/threonine-protein kinase PRP4 homolog"/>
    <property type="match status" value="1"/>
</dbReference>
<feature type="compositionally biased region" description="Low complexity" evidence="10">
    <location>
        <begin position="83"/>
        <end position="95"/>
    </location>
</feature>
<dbReference type="Gene3D" id="1.10.510.10">
    <property type="entry name" value="Transferase(Phosphotransferase) domain 1"/>
    <property type="match status" value="1"/>
</dbReference>
<name>A0A060TFV0_BLAAD</name>
<evidence type="ECO:0000256" key="4">
    <source>
        <dbReference type="ARBA" id="ARBA00022741"/>
    </source>
</evidence>
<evidence type="ECO:0000256" key="5">
    <source>
        <dbReference type="ARBA" id="ARBA00022777"/>
    </source>
</evidence>
<feature type="compositionally biased region" description="Basic and acidic residues" evidence="10">
    <location>
        <begin position="42"/>
        <end position="55"/>
    </location>
</feature>
<dbReference type="PhylomeDB" id="A0A060TFV0"/>
<feature type="domain" description="Protein kinase" evidence="11">
    <location>
        <begin position="139"/>
        <end position="456"/>
    </location>
</feature>
<dbReference type="FunFam" id="3.30.200.20:FF:000440">
    <property type="entry name" value="CMGC/DYRK/PRP4 protein kinase, variant"/>
    <property type="match status" value="1"/>
</dbReference>
<evidence type="ECO:0000259" key="11">
    <source>
        <dbReference type="PROSITE" id="PS50011"/>
    </source>
</evidence>